<comment type="caution">
    <text evidence="2">The sequence shown here is derived from an EMBL/GenBank/DDBJ whole genome shotgun (WGS) entry which is preliminary data.</text>
</comment>
<feature type="chain" id="PRO_5019074277" evidence="1">
    <location>
        <begin position="24"/>
        <end position="162"/>
    </location>
</feature>
<dbReference type="OrthoDB" id="195620at2"/>
<dbReference type="Pfam" id="PF11454">
    <property type="entry name" value="DUF3016"/>
    <property type="match status" value="1"/>
</dbReference>
<evidence type="ECO:0000313" key="2">
    <source>
        <dbReference type="EMBL" id="RJG11296.1"/>
    </source>
</evidence>
<accession>A0A418XFR2</accession>
<dbReference type="Proteomes" id="UP000284006">
    <property type="component" value="Unassembled WGS sequence"/>
</dbReference>
<proteinExistence type="predicted"/>
<protein>
    <submittedName>
        <fullName evidence="2">DUF3016 domain-containing protein</fullName>
    </submittedName>
</protein>
<keyword evidence="3" id="KW-1185">Reference proteome</keyword>
<reference evidence="2 3" key="1">
    <citation type="submission" date="2018-09" db="EMBL/GenBank/DDBJ databases">
        <authorList>
            <person name="Zhu H."/>
        </authorList>
    </citation>
    <scope>NUCLEOTIDE SEQUENCE [LARGE SCALE GENOMIC DNA]</scope>
    <source>
        <strain evidence="2 3">K1S02-61</strain>
    </source>
</reference>
<dbReference type="InterPro" id="IPR021557">
    <property type="entry name" value="DUF3016"/>
</dbReference>
<gene>
    <name evidence="2" type="ORF">D3872_20150</name>
</gene>
<feature type="signal peptide" evidence="1">
    <location>
        <begin position="1"/>
        <end position="23"/>
    </location>
</feature>
<sequence>MNTALKGLALAGLLLMSAGSASAGVTVTYTNPEKFSDLPFPTWERNDVLKELTEHFQKMSAGLPPDVNLHVEILDVDLAGREHPNFRGARDLRVLRGMADWPVIHLRYTVERGGQVLASGEERVKDMTYLDRRAGRYFDGEPLRYEKRMLDEWFKERIIAHR</sequence>
<dbReference type="AlphaFoldDB" id="A0A418XFR2"/>
<evidence type="ECO:0000256" key="1">
    <source>
        <dbReference type="SAM" id="SignalP"/>
    </source>
</evidence>
<name>A0A418XFR2_9BURK</name>
<dbReference type="EMBL" id="QYUP01000150">
    <property type="protein sequence ID" value="RJG11296.1"/>
    <property type="molecule type" value="Genomic_DNA"/>
</dbReference>
<keyword evidence="1" id="KW-0732">Signal</keyword>
<evidence type="ECO:0000313" key="3">
    <source>
        <dbReference type="Proteomes" id="UP000284006"/>
    </source>
</evidence>
<organism evidence="2 3">
    <name type="scientific">Massilia cavernae</name>
    <dbReference type="NCBI Taxonomy" id="2320864"/>
    <lineage>
        <taxon>Bacteria</taxon>
        <taxon>Pseudomonadati</taxon>
        <taxon>Pseudomonadota</taxon>
        <taxon>Betaproteobacteria</taxon>
        <taxon>Burkholderiales</taxon>
        <taxon>Oxalobacteraceae</taxon>
        <taxon>Telluria group</taxon>
        <taxon>Massilia</taxon>
    </lineage>
</organism>
<dbReference type="RefSeq" id="WP_119812496.1">
    <property type="nucleotide sequence ID" value="NZ_QYUP01000150.1"/>
</dbReference>